<dbReference type="AlphaFoldDB" id="A0A8T0FJC2"/>
<reference evidence="1" key="1">
    <citation type="journal article" date="2020" name="bioRxiv">
        <title>Chromosome-level reference genome of the European wasp spider Argiope bruennichi: a resource for studies on range expansion and evolutionary adaptation.</title>
        <authorList>
            <person name="Sheffer M.M."/>
            <person name="Hoppe A."/>
            <person name="Krehenwinkel H."/>
            <person name="Uhl G."/>
            <person name="Kuss A.W."/>
            <person name="Jensen L."/>
            <person name="Jensen C."/>
            <person name="Gillespie R.G."/>
            <person name="Hoff K.J."/>
            <person name="Prost S."/>
        </authorList>
    </citation>
    <scope>NUCLEOTIDE SEQUENCE</scope>
</reference>
<comment type="caution">
    <text evidence="1">The sequence shown here is derived from an EMBL/GenBank/DDBJ whole genome shotgun (WGS) entry which is preliminary data.</text>
</comment>
<name>A0A8T0FJC2_ARGBR</name>
<accession>A0A8T0FJC2</accession>
<sequence>MNKKSSKERIGFLLLFVNKKSGTIGYFDILDMDPQIDIKDIEDIMWLEDEEFETAVKQLDLRSILCLMEALQTSMCEEQLQFEQLTRQLQKYPDRNSYNHRKISTALCTTQSLLTNLCTKHMICSGQFGEESDQNTVLL</sequence>
<reference evidence="1" key="2">
    <citation type="submission" date="2020-06" db="EMBL/GenBank/DDBJ databases">
        <authorList>
            <person name="Sheffer M."/>
        </authorList>
    </citation>
    <scope>NUCLEOTIDE SEQUENCE</scope>
</reference>
<protein>
    <submittedName>
        <fullName evidence="1">Uncharacterized protein</fullName>
    </submittedName>
</protein>
<keyword evidence="2" id="KW-1185">Reference proteome</keyword>
<evidence type="ECO:0000313" key="2">
    <source>
        <dbReference type="Proteomes" id="UP000807504"/>
    </source>
</evidence>
<gene>
    <name evidence="1" type="ORF">HNY73_005361</name>
</gene>
<dbReference type="EMBL" id="JABXBU010000011">
    <property type="protein sequence ID" value="KAF8790318.1"/>
    <property type="molecule type" value="Genomic_DNA"/>
</dbReference>
<organism evidence="1 2">
    <name type="scientific">Argiope bruennichi</name>
    <name type="common">Wasp spider</name>
    <name type="synonym">Aranea bruennichi</name>
    <dbReference type="NCBI Taxonomy" id="94029"/>
    <lineage>
        <taxon>Eukaryota</taxon>
        <taxon>Metazoa</taxon>
        <taxon>Ecdysozoa</taxon>
        <taxon>Arthropoda</taxon>
        <taxon>Chelicerata</taxon>
        <taxon>Arachnida</taxon>
        <taxon>Araneae</taxon>
        <taxon>Araneomorphae</taxon>
        <taxon>Entelegynae</taxon>
        <taxon>Araneoidea</taxon>
        <taxon>Araneidae</taxon>
        <taxon>Argiope</taxon>
    </lineage>
</organism>
<proteinExistence type="predicted"/>
<dbReference type="Proteomes" id="UP000807504">
    <property type="component" value="Unassembled WGS sequence"/>
</dbReference>
<evidence type="ECO:0000313" key="1">
    <source>
        <dbReference type="EMBL" id="KAF8790318.1"/>
    </source>
</evidence>